<organism evidence="1 2">
    <name type="scientific">Mucuna pruriens</name>
    <name type="common">Velvet bean</name>
    <name type="synonym">Dolichos pruriens</name>
    <dbReference type="NCBI Taxonomy" id="157652"/>
    <lineage>
        <taxon>Eukaryota</taxon>
        <taxon>Viridiplantae</taxon>
        <taxon>Streptophyta</taxon>
        <taxon>Embryophyta</taxon>
        <taxon>Tracheophyta</taxon>
        <taxon>Spermatophyta</taxon>
        <taxon>Magnoliopsida</taxon>
        <taxon>eudicotyledons</taxon>
        <taxon>Gunneridae</taxon>
        <taxon>Pentapetalae</taxon>
        <taxon>rosids</taxon>
        <taxon>fabids</taxon>
        <taxon>Fabales</taxon>
        <taxon>Fabaceae</taxon>
        <taxon>Papilionoideae</taxon>
        <taxon>50 kb inversion clade</taxon>
        <taxon>NPAAA clade</taxon>
        <taxon>indigoferoid/millettioid clade</taxon>
        <taxon>Phaseoleae</taxon>
        <taxon>Mucuna</taxon>
    </lineage>
</organism>
<evidence type="ECO:0000313" key="1">
    <source>
        <dbReference type="EMBL" id="RDX87083.1"/>
    </source>
</evidence>
<protein>
    <submittedName>
        <fullName evidence="1">Uncharacterized protein</fullName>
    </submittedName>
</protein>
<accession>A0A371G9P0</accession>
<dbReference type="EMBL" id="QJKJ01006339">
    <property type="protein sequence ID" value="RDX87083.1"/>
    <property type="molecule type" value="Genomic_DNA"/>
</dbReference>
<keyword evidence="2" id="KW-1185">Reference proteome</keyword>
<dbReference type="Proteomes" id="UP000257109">
    <property type="component" value="Unassembled WGS sequence"/>
</dbReference>
<dbReference type="AlphaFoldDB" id="A0A371G9P0"/>
<name>A0A371G9P0_MUCPR</name>
<feature type="non-terminal residue" evidence="1">
    <location>
        <position position="1"/>
    </location>
</feature>
<sequence length="242" mass="27598">MIFLNEHVLELLEWSQPLLVRTDPNGWESTHGVGLTGVGVQLGLDIGQESASGLYTDTESVLQSRLCMSLLGLAGTLLVRLELIVWSQHMKPSCGVGHAELEFEMVLVFWSGRFHPAGMSSVSERLRSRFQVADIHSTRSRSRFQLPETHLVLVFTKMRIGSYKIGIPGLYLRTHGGNNILFTKPWQYDHKVTHDGVINRFSFIHRGQKVTLKLLSPKEVNKDHVKMMLRKEKKRKDQKEKK</sequence>
<reference evidence="1" key="1">
    <citation type="submission" date="2018-05" db="EMBL/GenBank/DDBJ databases">
        <title>Draft genome of Mucuna pruriens seed.</title>
        <authorList>
            <person name="Nnadi N.E."/>
            <person name="Vos R."/>
            <person name="Hasami M.H."/>
            <person name="Devisetty U.K."/>
            <person name="Aguiy J.C."/>
        </authorList>
    </citation>
    <scope>NUCLEOTIDE SEQUENCE [LARGE SCALE GENOMIC DNA]</scope>
    <source>
        <strain evidence="1">JCA_2017</strain>
    </source>
</reference>
<comment type="caution">
    <text evidence="1">The sequence shown here is derived from an EMBL/GenBank/DDBJ whole genome shotgun (WGS) entry which is preliminary data.</text>
</comment>
<evidence type="ECO:0000313" key="2">
    <source>
        <dbReference type="Proteomes" id="UP000257109"/>
    </source>
</evidence>
<gene>
    <name evidence="1" type="ORF">CR513_31495</name>
</gene>
<proteinExistence type="predicted"/>